<evidence type="ECO:0000313" key="2">
    <source>
        <dbReference type="Proteomes" id="UP001207742"/>
    </source>
</evidence>
<accession>A0ABT3IRF1</accession>
<dbReference type="PROSITE" id="PS51257">
    <property type="entry name" value="PROKAR_LIPOPROTEIN"/>
    <property type="match status" value="1"/>
</dbReference>
<proteinExistence type="predicted"/>
<keyword evidence="2" id="KW-1185">Reference proteome</keyword>
<dbReference type="Proteomes" id="UP001207742">
    <property type="component" value="Unassembled WGS sequence"/>
</dbReference>
<dbReference type="RefSeq" id="WP_264733346.1">
    <property type="nucleotide sequence ID" value="NZ_JAPDNR010000001.1"/>
</dbReference>
<comment type="caution">
    <text evidence="1">The sequence shown here is derived from an EMBL/GenBank/DDBJ whole genome shotgun (WGS) entry which is preliminary data.</text>
</comment>
<evidence type="ECO:0000313" key="1">
    <source>
        <dbReference type="EMBL" id="MCW3486530.1"/>
    </source>
</evidence>
<gene>
    <name evidence="1" type="ORF">OL497_21690</name>
</gene>
<protein>
    <submittedName>
        <fullName evidence="1">DUF4397 domain-containing protein</fullName>
    </submittedName>
</protein>
<dbReference type="EMBL" id="JAPDNS010000002">
    <property type="protein sequence ID" value="MCW3486530.1"/>
    <property type="molecule type" value="Genomic_DNA"/>
</dbReference>
<organism evidence="1 2">
    <name type="scientific">Chitinophaga nivalis</name>
    <dbReference type="NCBI Taxonomy" id="2991709"/>
    <lineage>
        <taxon>Bacteria</taxon>
        <taxon>Pseudomonadati</taxon>
        <taxon>Bacteroidota</taxon>
        <taxon>Chitinophagia</taxon>
        <taxon>Chitinophagales</taxon>
        <taxon>Chitinophagaceae</taxon>
        <taxon>Chitinophaga</taxon>
    </lineage>
</organism>
<name>A0ABT3IRF1_9BACT</name>
<sequence>MKNINNSWLIGMMAAVVFMACQKEVTPAAPEDAQISFYNASDKLWMETRELTGPKVFVLMDSQDTSYTWFSDATSKYPCFSDQNPFQFPQLSVYNSRQPVPWQLYMRVKPGKHTLLLTDTSHRSLVSSEVMTTPGQPVTVFYADKDGVVSTWTVQDHLQWADNKVRLRMMNFCPDGDPVFFTVNGEVPAAFAKDTKYGDIQDFQSFAVKEKDTLRIRFYHPGDTVNAIIGTNVITQVGHSYSIMLRGYANAHSYTDPITGKTVEVGATLKVAACKNY</sequence>
<reference evidence="1 2" key="1">
    <citation type="submission" date="2022-10" db="EMBL/GenBank/DDBJ databases">
        <title>Chitinophaga nivalis PC15 sp. nov., isolated from Pyeongchang county, South Korea.</title>
        <authorList>
            <person name="Trinh H.N."/>
        </authorList>
    </citation>
    <scope>NUCLEOTIDE SEQUENCE [LARGE SCALE GENOMIC DNA]</scope>
    <source>
        <strain evidence="1 2">PC14</strain>
    </source>
</reference>